<dbReference type="GO" id="GO:0016020">
    <property type="term" value="C:membrane"/>
    <property type="evidence" value="ECO:0007669"/>
    <property type="project" value="UniProtKB-SubCell"/>
</dbReference>
<keyword evidence="8" id="KW-1185">Reference proteome</keyword>
<evidence type="ECO:0000256" key="2">
    <source>
        <dbReference type="ARBA" id="ARBA00007743"/>
    </source>
</evidence>
<proteinExistence type="inferred from homology"/>
<comment type="caution">
    <text evidence="7">The sequence shown here is derived from an EMBL/GenBank/DDBJ whole genome shotgun (WGS) entry which is preliminary data.</text>
</comment>
<organism evidence="7 8">
    <name type="scientific">Lymnaea stagnalis</name>
    <name type="common">Great pond snail</name>
    <name type="synonym">Helix stagnalis</name>
    <dbReference type="NCBI Taxonomy" id="6523"/>
    <lineage>
        <taxon>Eukaryota</taxon>
        <taxon>Metazoa</taxon>
        <taxon>Spiralia</taxon>
        <taxon>Lophotrochozoa</taxon>
        <taxon>Mollusca</taxon>
        <taxon>Gastropoda</taxon>
        <taxon>Heterobranchia</taxon>
        <taxon>Euthyneura</taxon>
        <taxon>Panpulmonata</taxon>
        <taxon>Hygrophila</taxon>
        <taxon>Lymnaeoidea</taxon>
        <taxon>Lymnaeidae</taxon>
        <taxon>Lymnaea</taxon>
    </lineage>
</organism>
<comment type="subcellular location">
    <subcellularLocation>
        <location evidence="1">Membrane</location>
        <topology evidence="1">Multi-pass membrane protein</topology>
    </subcellularLocation>
</comment>
<protein>
    <recommendedName>
        <fullName evidence="9">Transmembrane protein 134</fullName>
    </recommendedName>
</protein>
<sequence>MDSDFWVNSVGAPGDDYYRAYGSTGANSSPNTKIRDSEEIDIQLHDFKGAHLKEPLIAEHMSPTVVSVDKKTATRPTSLHSLLSAHSSEHQSGYSDTSFNQHESWIKHPKVRENWKTVGASAFLTLLGLVLILTGIGLALTPAIGYHCLIFGVIGLLCVIPGGYHFVYIYCAALGRPGYEFENLPVLR</sequence>
<keyword evidence="5 6" id="KW-0472">Membrane</keyword>
<feature type="transmembrane region" description="Helical" evidence="6">
    <location>
        <begin position="117"/>
        <end position="138"/>
    </location>
</feature>
<dbReference type="PANTHER" id="PTHR13558">
    <property type="entry name" value="TRANSMEMBRANE PROTEIN 134"/>
    <property type="match status" value="1"/>
</dbReference>
<dbReference type="InterPro" id="IPR008590">
    <property type="entry name" value="TMEM_230/134"/>
</dbReference>
<dbReference type="Proteomes" id="UP001497497">
    <property type="component" value="Unassembled WGS sequence"/>
</dbReference>
<dbReference type="InterPro" id="IPR039714">
    <property type="entry name" value="TMEM134"/>
</dbReference>
<evidence type="ECO:0000256" key="6">
    <source>
        <dbReference type="SAM" id="Phobius"/>
    </source>
</evidence>
<reference evidence="7 8" key="1">
    <citation type="submission" date="2024-04" db="EMBL/GenBank/DDBJ databases">
        <authorList>
            <consortium name="Genoscope - CEA"/>
            <person name="William W."/>
        </authorList>
    </citation>
    <scope>NUCLEOTIDE SEQUENCE [LARGE SCALE GENOMIC DNA]</scope>
</reference>
<name>A0AAV2H5Y0_LYMST</name>
<comment type="similarity">
    <text evidence="2">Belongs to the TMEM134/TMEM230 family.</text>
</comment>
<evidence type="ECO:0000256" key="5">
    <source>
        <dbReference type="ARBA" id="ARBA00023136"/>
    </source>
</evidence>
<accession>A0AAV2H5Y0</accession>
<evidence type="ECO:0000256" key="3">
    <source>
        <dbReference type="ARBA" id="ARBA00022692"/>
    </source>
</evidence>
<keyword evidence="4 6" id="KW-1133">Transmembrane helix</keyword>
<evidence type="ECO:0000256" key="4">
    <source>
        <dbReference type="ARBA" id="ARBA00022989"/>
    </source>
</evidence>
<keyword evidence="3 6" id="KW-0812">Transmembrane</keyword>
<dbReference type="AlphaFoldDB" id="A0AAV2H5Y0"/>
<dbReference type="EMBL" id="CAXITT010000024">
    <property type="protein sequence ID" value="CAL1527904.1"/>
    <property type="molecule type" value="Genomic_DNA"/>
</dbReference>
<evidence type="ECO:0000256" key="1">
    <source>
        <dbReference type="ARBA" id="ARBA00004141"/>
    </source>
</evidence>
<dbReference type="PANTHER" id="PTHR13558:SF1">
    <property type="entry name" value="TRANSMEMBRANE PROTEIN 134"/>
    <property type="match status" value="1"/>
</dbReference>
<evidence type="ECO:0000313" key="8">
    <source>
        <dbReference type="Proteomes" id="UP001497497"/>
    </source>
</evidence>
<feature type="transmembrane region" description="Helical" evidence="6">
    <location>
        <begin position="144"/>
        <end position="167"/>
    </location>
</feature>
<evidence type="ECO:0008006" key="9">
    <source>
        <dbReference type="Google" id="ProtNLM"/>
    </source>
</evidence>
<gene>
    <name evidence="7" type="ORF">GSLYS_00002074001</name>
</gene>
<evidence type="ECO:0000313" key="7">
    <source>
        <dbReference type="EMBL" id="CAL1527904.1"/>
    </source>
</evidence>
<dbReference type="Pfam" id="PF05915">
    <property type="entry name" value="TMEM_230_134"/>
    <property type="match status" value="1"/>
</dbReference>